<dbReference type="Pfam" id="PF00728">
    <property type="entry name" value="Glyco_hydro_20"/>
    <property type="match status" value="1"/>
</dbReference>
<dbReference type="PANTHER" id="PTHR22600">
    <property type="entry name" value="BETA-HEXOSAMINIDASE"/>
    <property type="match status" value="1"/>
</dbReference>
<evidence type="ECO:0000259" key="10">
    <source>
        <dbReference type="SMART" id="SM01081"/>
    </source>
</evidence>
<evidence type="ECO:0000313" key="12">
    <source>
        <dbReference type="Proteomes" id="UP001163046"/>
    </source>
</evidence>
<dbReference type="InterPro" id="IPR025705">
    <property type="entry name" value="Beta_hexosaminidase_sua/sub"/>
</dbReference>
<dbReference type="InterPro" id="IPR029018">
    <property type="entry name" value="Hex-like_dom2"/>
</dbReference>
<dbReference type="PANTHER" id="PTHR22600:SF57">
    <property type="entry name" value="BETA-N-ACETYLHEXOSAMINIDASE"/>
    <property type="match status" value="1"/>
</dbReference>
<dbReference type="AlphaFoldDB" id="A0A9X0CQY5"/>
<proteinExistence type="inferred from homology"/>
<dbReference type="SUPFAM" id="SSF51445">
    <property type="entry name" value="(Trans)glycosidases"/>
    <property type="match status" value="1"/>
</dbReference>
<comment type="catalytic activity">
    <reaction evidence="1">
        <text>Hydrolysis of terminal non-reducing N-acetyl-D-hexosamine residues in N-acetyl-beta-D-hexosaminides.</text>
        <dbReference type="EC" id="3.2.1.52"/>
    </reaction>
</comment>
<dbReference type="EC" id="3.2.1.52" evidence="3"/>
<dbReference type="Gene3D" id="3.30.379.10">
    <property type="entry name" value="Chitobiase/beta-hexosaminidase domain 2-like"/>
    <property type="match status" value="1"/>
</dbReference>
<dbReference type="SMART" id="SM01081">
    <property type="entry name" value="CHB_HEX"/>
    <property type="match status" value="1"/>
</dbReference>
<evidence type="ECO:0000256" key="3">
    <source>
        <dbReference type="ARBA" id="ARBA00012663"/>
    </source>
</evidence>
<protein>
    <recommendedName>
        <fullName evidence="3">beta-N-acetylhexosaminidase</fullName>
        <ecNumber evidence="3">3.2.1.52</ecNumber>
    </recommendedName>
    <alternativeName>
        <fullName evidence="6">Beta-N-acetylhexosaminidase</fullName>
    </alternativeName>
    <alternativeName>
        <fullName evidence="7">N-acetyl-beta-glucosaminidase</fullName>
    </alternativeName>
</protein>
<keyword evidence="12" id="KW-1185">Reference proteome</keyword>
<evidence type="ECO:0000256" key="5">
    <source>
        <dbReference type="ARBA" id="ARBA00023295"/>
    </source>
</evidence>
<dbReference type="Pfam" id="PF03173">
    <property type="entry name" value="CHB_HEX"/>
    <property type="match status" value="1"/>
</dbReference>
<dbReference type="InterPro" id="IPR012291">
    <property type="entry name" value="CBM2_carb-bd_dom_sf"/>
</dbReference>
<dbReference type="SUPFAM" id="SSF49384">
    <property type="entry name" value="Carbohydrate-binding domain"/>
    <property type="match status" value="1"/>
</dbReference>
<dbReference type="GO" id="GO:0030247">
    <property type="term" value="F:polysaccharide binding"/>
    <property type="evidence" value="ECO:0007669"/>
    <property type="project" value="InterPro"/>
</dbReference>
<dbReference type="EMBL" id="MU826834">
    <property type="protein sequence ID" value="KAJ7372792.1"/>
    <property type="molecule type" value="Genomic_DNA"/>
</dbReference>
<dbReference type="GO" id="GO:0005975">
    <property type="term" value="P:carbohydrate metabolic process"/>
    <property type="evidence" value="ECO:0007669"/>
    <property type="project" value="InterPro"/>
</dbReference>
<dbReference type="PRINTS" id="PR00738">
    <property type="entry name" value="GLHYDRLASE20"/>
</dbReference>
<keyword evidence="4" id="KW-0378">Hydrolase</keyword>
<evidence type="ECO:0000256" key="6">
    <source>
        <dbReference type="ARBA" id="ARBA00030512"/>
    </source>
</evidence>
<evidence type="ECO:0000256" key="7">
    <source>
        <dbReference type="ARBA" id="ARBA00033000"/>
    </source>
</evidence>
<dbReference type="OrthoDB" id="428480at2759"/>
<dbReference type="SUPFAM" id="SSF55545">
    <property type="entry name" value="beta-N-acetylhexosaminidase-like domain"/>
    <property type="match status" value="1"/>
</dbReference>
<dbReference type="InterPro" id="IPR004866">
    <property type="entry name" value="CHB/HEX_N_dom"/>
</dbReference>
<dbReference type="Pfam" id="PF02838">
    <property type="entry name" value="Glyco_hydro_20b"/>
    <property type="match status" value="1"/>
</dbReference>
<organism evidence="11 12">
    <name type="scientific">Desmophyllum pertusum</name>
    <dbReference type="NCBI Taxonomy" id="174260"/>
    <lineage>
        <taxon>Eukaryota</taxon>
        <taxon>Metazoa</taxon>
        <taxon>Cnidaria</taxon>
        <taxon>Anthozoa</taxon>
        <taxon>Hexacorallia</taxon>
        <taxon>Scleractinia</taxon>
        <taxon>Caryophylliina</taxon>
        <taxon>Caryophylliidae</taxon>
        <taxon>Desmophyllum</taxon>
    </lineage>
</organism>
<evidence type="ECO:0000313" key="11">
    <source>
        <dbReference type="EMBL" id="KAJ7372792.1"/>
    </source>
</evidence>
<comment type="caution">
    <text evidence="11">The sequence shown here is derived from an EMBL/GenBank/DDBJ whole genome shotgun (WGS) entry which is preliminary data.</text>
</comment>
<evidence type="ECO:0000256" key="2">
    <source>
        <dbReference type="ARBA" id="ARBA00006285"/>
    </source>
</evidence>
<dbReference type="Gene3D" id="2.60.40.290">
    <property type="match status" value="1"/>
</dbReference>
<feature type="domain" description="Chitobiase/beta-hexosaminidases N-terminal" evidence="10">
    <location>
        <begin position="38"/>
        <end position="191"/>
    </location>
</feature>
<feature type="active site" description="Proton donor" evidence="8">
    <location>
        <position position="544"/>
    </location>
</feature>
<evidence type="ECO:0000256" key="9">
    <source>
        <dbReference type="SAM" id="SignalP"/>
    </source>
</evidence>
<gene>
    <name evidence="11" type="ORF">OS493_016711</name>
</gene>
<dbReference type="InterPro" id="IPR015882">
    <property type="entry name" value="HEX_bac_N"/>
</dbReference>
<evidence type="ECO:0000256" key="8">
    <source>
        <dbReference type="PIRSR" id="PIRSR625705-1"/>
    </source>
</evidence>
<dbReference type="GO" id="GO:0016020">
    <property type="term" value="C:membrane"/>
    <property type="evidence" value="ECO:0007669"/>
    <property type="project" value="TreeGrafter"/>
</dbReference>
<name>A0A9X0CQY5_9CNID</name>
<dbReference type="InterPro" id="IPR008965">
    <property type="entry name" value="CBM2/CBM3_carb-bd_dom_sf"/>
</dbReference>
<comment type="similarity">
    <text evidence="2">Belongs to the glycosyl hydrolase 20 family.</text>
</comment>
<sequence length="610" mass="69535">MGLGKWLNTISGIAFECLILLAVLCEAIDQGDLNNMASSLDFRFDVLSNTELRGCYARLTITNKGRDTIKSGRWEIYFSSLRPMSHYVNPLSSNSKMVVSHINGYLHKLKPNKYFPNLHPGRVVQVDLSIQNAIVAKTDVMPNWYVTAYGLEPRIIDSTKGESLKFVGTFNSASKWKRSAQDMYNPFTPEKRFEINNIADLKRPGHLIIPTPLVLKRVSDSQHVDLDSGRWSVVAHRGVEKEAQYLVEKLKIQMVETAASPRKFIELKIGTVDIKNKKTDSDEAYSLKVDHQKEVIKIVGTTPRGVFWGVQSLLSIVNDGKVPWVTVEDVPRYEYRGLSIDVARNFLPYKEVMRILDGMAMFKMNKLHLHLTDDEGWRLEIPGLPELTEVGLQVEGDVASKRCHDLQERHCLEPQLGSGPFKNTSGSGHYTVKDYQELLKYAKARHIDIVPEFDLPGHSHAAIKAMEARYKRYRDVGENEDGLRFYLNDLKDESKYQSGQFFFNNSVNPCVETSYDFVDKLVLEVRAMHRGIQPLKVIHLGGDEVPLGAWSLSPACQRLSMKIKSDYPDWKAFFIQRVCWNCWEIRHPPRAVGRRFNGPFTHAYNAEEIG</sequence>
<keyword evidence="5" id="KW-0326">Glycosidase</keyword>
<dbReference type="Gene3D" id="3.20.20.80">
    <property type="entry name" value="Glycosidases"/>
    <property type="match status" value="1"/>
</dbReference>
<feature type="signal peptide" evidence="9">
    <location>
        <begin position="1"/>
        <end position="27"/>
    </location>
</feature>
<dbReference type="InterPro" id="IPR017853">
    <property type="entry name" value="GH"/>
</dbReference>
<keyword evidence="9" id="KW-0732">Signal</keyword>
<dbReference type="GO" id="GO:0030203">
    <property type="term" value="P:glycosaminoglycan metabolic process"/>
    <property type="evidence" value="ECO:0007669"/>
    <property type="project" value="TreeGrafter"/>
</dbReference>
<reference evidence="11" key="1">
    <citation type="submission" date="2023-01" db="EMBL/GenBank/DDBJ databases">
        <title>Genome assembly of the deep-sea coral Lophelia pertusa.</title>
        <authorList>
            <person name="Herrera S."/>
            <person name="Cordes E."/>
        </authorList>
    </citation>
    <scope>NUCLEOTIDE SEQUENCE</scope>
    <source>
        <strain evidence="11">USNM1676648</strain>
        <tissue evidence="11">Polyp</tissue>
    </source>
</reference>
<dbReference type="GO" id="GO:0004563">
    <property type="term" value="F:beta-N-acetylhexosaminidase activity"/>
    <property type="evidence" value="ECO:0007669"/>
    <property type="project" value="UniProtKB-EC"/>
</dbReference>
<evidence type="ECO:0000256" key="4">
    <source>
        <dbReference type="ARBA" id="ARBA00022801"/>
    </source>
</evidence>
<evidence type="ECO:0000256" key="1">
    <source>
        <dbReference type="ARBA" id="ARBA00001231"/>
    </source>
</evidence>
<feature type="chain" id="PRO_5040843575" description="beta-N-acetylhexosaminidase" evidence="9">
    <location>
        <begin position="28"/>
        <end position="610"/>
    </location>
</feature>
<dbReference type="InterPro" id="IPR015883">
    <property type="entry name" value="Glyco_hydro_20_cat"/>
</dbReference>
<dbReference type="Proteomes" id="UP001163046">
    <property type="component" value="Unassembled WGS sequence"/>
</dbReference>
<accession>A0A9X0CQY5</accession>